<reference evidence="1 2" key="1">
    <citation type="submission" date="2023-11" db="EMBL/GenBank/DDBJ databases">
        <title>An acidophilic fungus is an integral part of prey digestion in a carnivorous sundew plant.</title>
        <authorList>
            <person name="Tsai I.J."/>
        </authorList>
    </citation>
    <scope>NUCLEOTIDE SEQUENCE [LARGE SCALE GENOMIC DNA]</scope>
    <source>
        <strain evidence="1">169a</strain>
    </source>
</reference>
<accession>A0AAQ3RA00</accession>
<protein>
    <submittedName>
        <fullName evidence="1">Uncharacterized protein</fullName>
    </submittedName>
</protein>
<gene>
    <name evidence="1" type="ORF">R9X50_00358000</name>
</gene>
<sequence length="263" mass="30605">MAPFLQFSFDDIYDSIDEVEFCCKDDVRTPIHHVITNTTTAHIHLRHKIISNNPFHHSLYKIKLKDDIEYAFDLSGAQFGSYRTVIPWEEYEAKHVKFIVHMAEFGRGRVRNLQVRHNARQKFDAIKARNLPYILIGNDKDDPRGFIVRSAAERQLHDSTVDWMEGKNLTFDELLDLPLQTRTDETEKLLKFLRRKMAKAVKAAVLKRVTMVEKGEIDVDSAIFSGILGRYPLRCEQEPHHLMRMTPGEQRLDEARVLGFLAE</sequence>
<dbReference type="EMBL" id="CP138584">
    <property type="protein sequence ID" value="WPH00750.1"/>
    <property type="molecule type" value="Genomic_DNA"/>
</dbReference>
<evidence type="ECO:0000313" key="1">
    <source>
        <dbReference type="EMBL" id="WPH00750.1"/>
    </source>
</evidence>
<name>A0AAQ3RA00_9PEZI</name>
<organism evidence="1 2">
    <name type="scientific">Acrodontium crateriforme</name>
    <dbReference type="NCBI Taxonomy" id="150365"/>
    <lineage>
        <taxon>Eukaryota</taxon>
        <taxon>Fungi</taxon>
        <taxon>Dikarya</taxon>
        <taxon>Ascomycota</taxon>
        <taxon>Pezizomycotina</taxon>
        <taxon>Dothideomycetes</taxon>
        <taxon>Dothideomycetidae</taxon>
        <taxon>Mycosphaerellales</taxon>
        <taxon>Teratosphaeriaceae</taxon>
        <taxon>Acrodontium</taxon>
    </lineage>
</organism>
<evidence type="ECO:0000313" key="2">
    <source>
        <dbReference type="Proteomes" id="UP001303373"/>
    </source>
</evidence>
<keyword evidence="2" id="KW-1185">Reference proteome</keyword>
<dbReference type="AlphaFoldDB" id="A0AAQ3RA00"/>
<dbReference type="Proteomes" id="UP001303373">
    <property type="component" value="Chromosome 5"/>
</dbReference>
<proteinExistence type="predicted"/>